<protein>
    <submittedName>
        <fullName evidence="1">Uncharacterized protein</fullName>
    </submittedName>
</protein>
<reference evidence="1 2" key="1">
    <citation type="journal article" date="2015" name="Genome Announc.">
        <title>Expanding the biotechnology potential of lactobacilli through comparative genomics of 213 strains and associated genera.</title>
        <authorList>
            <person name="Sun Z."/>
            <person name="Harris H.M."/>
            <person name="McCann A."/>
            <person name="Guo C."/>
            <person name="Argimon S."/>
            <person name="Zhang W."/>
            <person name="Yang X."/>
            <person name="Jeffery I.B."/>
            <person name="Cooney J.C."/>
            <person name="Kagawa T.F."/>
            <person name="Liu W."/>
            <person name="Song Y."/>
            <person name="Salvetti E."/>
            <person name="Wrobel A."/>
            <person name="Rasinkangas P."/>
            <person name="Parkhill J."/>
            <person name="Rea M.C."/>
            <person name="O'Sullivan O."/>
            <person name="Ritari J."/>
            <person name="Douillard F.P."/>
            <person name="Paul Ross R."/>
            <person name="Yang R."/>
            <person name="Briner A.E."/>
            <person name="Felis G.E."/>
            <person name="de Vos W.M."/>
            <person name="Barrangou R."/>
            <person name="Klaenhammer T.R."/>
            <person name="Caufield P.W."/>
            <person name="Cui Y."/>
            <person name="Zhang H."/>
            <person name="O'Toole P.W."/>
        </authorList>
    </citation>
    <scope>NUCLEOTIDE SEQUENCE [LARGE SCALE GENOMIC DNA]</scope>
    <source>
        <strain evidence="1 2">DSM 23026</strain>
    </source>
</reference>
<evidence type="ECO:0000313" key="2">
    <source>
        <dbReference type="Proteomes" id="UP000051249"/>
    </source>
</evidence>
<dbReference type="PATRIC" id="fig|480391.4.peg.1233"/>
<sequence>MVLTMKKVMTFLIAMVSGLFLFFGVNEMASASTTKSVSIPTSLRGTFYYANGESVHIYKNSFDQGGSDRLKVVRIEKMDHGYTLLRTNNSDPLIVKKARFGLTTFGFPGYIKLYNAKNAPKPVLTMTNSNKKRSTLTYKAKKGTVVRAYDAYGRLLFLNTRASGKKTVTKSSLKLRKNQQIIFVVSYYNTKSNFYGYVKK</sequence>
<accession>A0A0R2NKU2</accession>
<name>A0A0R2NKU2_9LACO</name>
<dbReference type="AlphaFoldDB" id="A0A0R2NKU2"/>
<organism evidence="1 2">
    <name type="scientific">Pediococcus argentinicus</name>
    <dbReference type="NCBI Taxonomy" id="480391"/>
    <lineage>
        <taxon>Bacteria</taxon>
        <taxon>Bacillati</taxon>
        <taxon>Bacillota</taxon>
        <taxon>Bacilli</taxon>
        <taxon>Lactobacillales</taxon>
        <taxon>Lactobacillaceae</taxon>
        <taxon>Pediococcus</taxon>
    </lineage>
</organism>
<dbReference type="Proteomes" id="UP000051249">
    <property type="component" value="Unassembled WGS sequence"/>
</dbReference>
<comment type="caution">
    <text evidence="1">The sequence shown here is derived from an EMBL/GenBank/DDBJ whole genome shotgun (WGS) entry which is preliminary data.</text>
</comment>
<gene>
    <name evidence="1" type="ORF">IV88_GL001216</name>
</gene>
<proteinExistence type="predicted"/>
<keyword evidence="2" id="KW-1185">Reference proteome</keyword>
<evidence type="ECO:0000313" key="1">
    <source>
        <dbReference type="EMBL" id="KRO25948.1"/>
    </source>
</evidence>
<dbReference type="EMBL" id="JQCQ01000004">
    <property type="protein sequence ID" value="KRO25948.1"/>
    <property type="molecule type" value="Genomic_DNA"/>
</dbReference>